<evidence type="ECO:0000313" key="2">
    <source>
        <dbReference type="EMBL" id="AGY59790.1"/>
    </source>
</evidence>
<gene>
    <name evidence="2" type="ORF">GKIL_3544</name>
</gene>
<dbReference type="EMBL" id="CP003587">
    <property type="protein sequence ID" value="AGY59790.1"/>
    <property type="molecule type" value="Genomic_DNA"/>
</dbReference>
<dbReference type="RefSeq" id="WP_023175095.1">
    <property type="nucleotide sequence ID" value="NC_022600.1"/>
</dbReference>
<reference evidence="2 3" key="1">
    <citation type="journal article" date="2013" name="PLoS ONE">
        <title>Cultivation and Complete Genome Sequencing of Gloeobacter kilaueensis sp. nov., from a Lava Cave in Kilauea Caldera, Hawai'i.</title>
        <authorList>
            <person name="Saw J.H."/>
            <person name="Schatz M."/>
            <person name="Brown M.V."/>
            <person name="Kunkel D.D."/>
            <person name="Foster J.S."/>
            <person name="Shick H."/>
            <person name="Christensen S."/>
            <person name="Hou S."/>
            <person name="Wan X."/>
            <person name="Donachie S.P."/>
        </authorList>
    </citation>
    <scope>NUCLEOTIDE SEQUENCE [LARGE SCALE GENOMIC DNA]</scope>
    <source>
        <strain evidence="3">JS</strain>
    </source>
</reference>
<dbReference type="InterPro" id="IPR025391">
    <property type="entry name" value="DUF4123"/>
</dbReference>
<dbReference type="AlphaFoldDB" id="U5QQ20"/>
<sequence>MSNEPRLPPSSARKVRQQLSEAVERLPGAWLYALLDAARHPDILTGIESYTSSHLAERACLYRGEAESTLARCAPYLVRVRLESALLQWLTQAWGASWGVYLISTAPLEQLRTHFRKFLLVEDTQGKQLYFRFYDPRVLRLFLPACNAEELQRFYGPVASFLMEDGRSEKILHFAGDERTAQQGTERTKAERAFRIRQEHESAFYSLAEAAFVEKLLKHLRTHHEGSVSTLSDTELKSRVRFGLQQARRYGITWESSLTAFVGLMFEFAPNFDEHTRIKAVLNDPAIHPNRRVRALIGRTTVQDWQEVQERSDHWHRLSRGS</sequence>
<feature type="domain" description="DUF4123" evidence="1">
    <location>
        <begin position="31"/>
        <end position="152"/>
    </location>
</feature>
<name>U5QQ20_GLOK1</name>
<dbReference type="KEGG" id="glj:GKIL_3544"/>
<dbReference type="eggNOG" id="COG1716">
    <property type="taxonomic scope" value="Bacteria"/>
</dbReference>
<proteinExistence type="predicted"/>
<dbReference type="Proteomes" id="UP000017396">
    <property type="component" value="Chromosome"/>
</dbReference>
<evidence type="ECO:0000313" key="3">
    <source>
        <dbReference type="Proteomes" id="UP000017396"/>
    </source>
</evidence>
<dbReference type="OrthoDB" id="955748at2"/>
<evidence type="ECO:0000259" key="1">
    <source>
        <dbReference type="Pfam" id="PF13503"/>
    </source>
</evidence>
<keyword evidence="3" id="KW-1185">Reference proteome</keyword>
<protein>
    <recommendedName>
        <fullName evidence="1">DUF4123 domain-containing protein</fullName>
    </recommendedName>
</protein>
<dbReference type="Pfam" id="PF13503">
    <property type="entry name" value="DUF4123"/>
    <property type="match status" value="1"/>
</dbReference>
<dbReference type="STRING" id="1183438.GKIL_3544"/>
<dbReference type="PATRIC" id="fig|1183438.3.peg.3480"/>
<dbReference type="HOGENOM" id="CLU_862669_0_0_3"/>
<accession>U5QQ20</accession>
<organism evidence="2 3">
    <name type="scientific">Gloeobacter kilaueensis (strain ATCC BAA-2537 / CCAP 1431/1 / ULC 316 / JS1)</name>
    <dbReference type="NCBI Taxonomy" id="1183438"/>
    <lineage>
        <taxon>Bacteria</taxon>
        <taxon>Bacillati</taxon>
        <taxon>Cyanobacteriota</taxon>
        <taxon>Cyanophyceae</taxon>
        <taxon>Gloeobacterales</taxon>
        <taxon>Gloeobacteraceae</taxon>
        <taxon>Gloeobacter</taxon>
    </lineage>
</organism>